<feature type="compositionally biased region" description="Polar residues" evidence="1">
    <location>
        <begin position="186"/>
        <end position="199"/>
    </location>
</feature>
<dbReference type="InterPro" id="IPR006966">
    <property type="entry name" value="Peroxin-3"/>
</dbReference>
<sequence length="528" mass="58195">MFDSLRARINLPKTLGVAAAVYLVRDYVSNRLEDVKEQMEQERVAKDNLKRRFSQTQSDISYTIHMLIPALSEQVLREMDVDSITQELQAHSRARQAGSSLSASIASSIELVNAPQARERSQDTRSELSDTSFSGSASTQSWVETGGSGESREMILGESVAPVHLSDSLMTTTSTDTDSSSNISLQGSVIDSASGSDSTRPTRAELWNELKMLTFTRTLTTVYTVTLLTLLTTVQLTLLARGRYIRSVVELEKQQRRQHAMTPDLTTLLTMGLGLGMGSLSGENAEEAADFAAGFGWPEHDEDGEEEEEVASAKYLTMTWWILHVGWKDVGERVRRGVEEVFNGVSLKTKLAPSDLHRLVHDVRRRVEHEITFEGTERKVDFHTTLLPQTPETTQHVLTQGGYASPLPPPPISSSSERDPFSTLLEETHTTISSPDFACVLEACLDRATEVLINSVENAVFANANATEPAVPGEEVRIRLAGLLPGLARWSHLALNGLPNELVDNILDVRQVAALSAIVFGKFEEKFQ</sequence>
<feature type="compositionally biased region" description="Low complexity" evidence="1">
    <location>
        <begin position="170"/>
        <end position="185"/>
    </location>
</feature>
<organism evidence="2 3">
    <name type="scientific">Favolaschia claudopus</name>
    <dbReference type="NCBI Taxonomy" id="2862362"/>
    <lineage>
        <taxon>Eukaryota</taxon>
        <taxon>Fungi</taxon>
        <taxon>Dikarya</taxon>
        <taxon>Basidiomycota</taxon>
        <taxon>Agaricomycotina</taxon>
        <taxon>Agaricomycetes</taxon>
        <taxon>Agaricomycetidae</taxon>
        <taxon>Agaricales</taxon>
        <taxon>Marasmiineae</taxon>
        <taxon>Mycenaceae</taxon>
        <taxon>Favolaschia</taxon>
    </lineage>
</organism>
<reference evidence="2 3" key="1">
    <citation type="journal article" date="2024" name="J Genomics">
        <title>Draft genome sequencing and assembly of Favolaschia claudopus CIRM-BRFM 2984 isolated from oak limbs.</title>
        <authorList>
            <person name="Navarro D."/>
            <person name="Drula E."/>
            <person name="Chaduli D."/>
            <person name="Cazenave R."/>
            <person name="Ahrendt S."/>
            <person name="Wang J."/>
            <person name="Lipzen A."/>
            <person name="Daum C."/>
            <person name="Barry K."/>
            <person name="Grigoriev I.V."/>
            <person name="Favel A."/>
            <person name="Rosso M.N."/>
            <person name="Martin F."/>
        </authorList>
    </citation>
    <scope>NUCLEOTIDE SEQUENCE [LARGE SCALE GENOMIC DNA]</scope>
    <source>
        <strain evidence="2 3">CIRM-BRFM 2984</strain>
    </source>
</reference>
<feature type="compositionally biased region" description="Basic and acidic residues" evidence="1">
    <location>
        <begin position="117"/>
        <end position="128"/>
    </location>
</feature>
<dbReference type="AlphaFoldDB" id="A0AAW0AAU1"/>
<dbReference type="GO" id="GO:0045046">
    <property type="term" value="P:protein import into peroxisome membrane"/>
    <property type="evidence" value="ECO:0007669"/>
    <property type="project" value="TreeGrafter"/>
</dbReference>
<feature type="region of interest" description="Disordered" evidence="1">
    <location>
        <begin position="114"/>
        <end position="149"/>
    </location>
</feature>
<evidence type="ECO:0000256" key="1">
    <source>
        <dbReference type="SAM" id="MobiDB-lite"/>
    </source>
</evidence>
<protein>
    <submittedName>
        <fullName evidence="2">Peroxin-3</fullName>
    </submittedName>
</protein>
<feature type="region of interest" description="Disordered" evidence="1">
    <location>
        <begin position="170"/>
        <end position="200"/>
    </location>
</feature>
<proteinExistence type="predicted"/>
<gene>
    <name evidence="2" type="ORF">R3P38DRAFT_3040393</name>
</gene>
<dbReference type="GO" id="GO:0005778">
    <property type="term" value="C:peroxisomal membrane"/>
    <property type="evidence" value="ECO:0007669"/>
    <property type="project" value="InterPro"/>
</dbReference>
<name>A0AAW0AAU1_9AGAR</name>
<dbReference type="Proteomes" id="UP001362999">
    <property type="component" value="Unassembled WGS sequence"/>
</dbReference>
<evidence type="ECO:0000313" key="3">
    <source>
        <dbReference type="Proteomes" id="UP001362999"/>
    </source>
</evidence>
<dbReference type="GO" id="GO:0030674">
    <property type="term" value="F:protein-macromolecule adaptor activity"/>
    <property type="evidence" value="ECO:0007669"/>
    <property type="project" value="TreeGrafter"/>
</dbReference>
<feature type="compositionally biased region" description="Polar residues" evidence="1">
    <location>
        <begin position="129"/>
        <end position="143"/>
    </location>
</feature>
<dbReference type="PANTHER" id="PTHR28080">
    <property type="entry name" value="PEROXISOMAL BIOGENESIS FACTOR 3"/>
    <property type="match status" value="1"/>
</dbReference>
<dbReference type="Pfam" id="PF04882">
    <property type="entry name" value="Peroxin-3"/>
    <property type="match status" value="1"/>
</dbReference>
<dbReference type="EMBL" id="JAWWNJ010000077">
    <property type="protein sequence ID" value="KAK7005924.1"/>
    <property type="molecule type" value="Genomic_DNA"/>
</dbReference>
<accession>A0AAW0AAU1</accession>
<comment type="caution">
    <text evidence="2">The sequence shown here is derived from an EMBL/GenBank/DDBJ whole genome shotgun (WGS) entry which is preliminary data.</text>
</comment>
<keyword evidence="3" id="KW-1185">Reference proteome</keyword>
<evidence type="ECO:0000313" key="2">
    <source>
        <dbReference type="EMBL" id="KAK7005924.1"/>
    </source>
</evidence>
<dbReference type="PANTHER" id="PTHR28080:SF1">
    <property type="entry name" value="PEROXISOMAL BIOGENESIS FACTOR 3"/>
    <property type="match status" value="1"/>
</dbReference>